<protein>
    <recommendedName>
        <fullName evidence="4">Secreted protein</fullName>
    </recommendedName>
</protein>
<gene>
    <name evidence="2" type="ORF">GBAR_LOCUS17192</name>
</gene>
<sequence>MFCSSVSHLLTSFIMSLSFSRVMDFKVPDSVSLLNCNIVTTSNLMNGLPVGECEHRSLFSILVIQEHEFGRGIYVVGKDRTFASSCSPSSNICRDTLHCRHDSYVSKYATVTLLITHNSSSLSPCSATASMSSIGMISESSLAIVRYFVL</sequence>
<keyword evidence="3" id="KW-1185">Reference proteome</keyword>
<feature type="chain" id="PRO_5041453428" description="Secreted protein" evidence="1">
    <location>
        <begin position="25"/>
        <end position="150"/>
    </location>
</feature>
<dbReference type="Proteomes" id="UP001174909">
    <property type="component" value="Unassembled WGS sequence"/>
</dbReference>
<evidence type="ECO:0000313" key="3">
    <source>
        <dbReference type="Proteomes" id="UP001174909"/>
    </source>
</evidence>
<evidence type="ECO:0000256" key="1">
    <source>
        <dbReference type="SAM" id="SignalP"/>
    </source>
</evidence>
<evidence type="ECO:0008006" key="4">
    <source>
        <dbReference type="Google" id="ProtNLM"/>
    </source>
</evidence>
<name>A0AA35SHP9_GEOBA</name>
<keyword evidence="1" id="KW-0732">Signal</keyword>
<dbReference type="EMBL" id="CASHTH010002470">
    <property type="protein sequence ID" value="CAI8030315.1"/>
    <property type="molecule type" value="Genomic_DNA"/>
</dbReference>
<feature type="signal peptide" evidence="1">
    <location>
        <begin position="1"/>
        <end position="24"/>
    </location>
</feature>
<evidence type="ECO:0000313" key="2">
    <source>
        <dbReference type="EMBL" id="CAI8030315.1"/>
    </source>
</evidence>
<comment type="caution">
    <text evidence="2">The sequence shown here is derived from an EMBL/GenBank/DDBJ whole genome shotgun (WGS) entry which is preliminary data.</text>
</comment>
<proteinExistence type="predicted"/>
<organism evidence="2 3">
    <name type="scientific">Geodia barretti</name>
    <name type="common">Barrett's horny sponge</name>
    <dbReference type="NCBI Taxonomy" id="519541"/>
    <lineage>
        <taxon>Eukaryota</taxon>
        <taxon>Metazoa</taxon>
        <taxon>Porifera</taxon>
        <taxon>Demospongiae</taxon>
        <taxon>Heteroscleromorpha</taxon>
        <taxon>Tetractinellida</taxon>
        <taxon>Astrophorina</taxon>
        <taxon>Geodiidae</taxon>
        <taxon>Geodia</taxon>
    </lineage>
</organism>
<accession>A0AA35SHP9</accession>
<reference evidence="2" key="1">
    <citation type="submission" date="2023-03" db="EMBL/GenBank/DDBJ databases">
        <authorList>
            <person name="Steffen K."/>
            <person name="Cardenas P."/>
        </authorList>
    </citation>
    <scope>NUCLEOTIDE SEQUENCE</scope>
</reference>
<dbReference type="AlphaFoldDB" id="A0AA35SHP9"/>